<evidence type="ECO:0000313" key="2">
    <source>
        <dbReference type="Proteomes" id="UP000193560"/>
    </source>
</evidence>
<sequence length="351" mass="39855">MPQQQPPHPMVKYMQELELYTQWTDSPLMQLMSRVGPQLEKVTMFRGQLASGTCLQALACYWPRLTQLRLGYHNVTLDSMVAIAQHCPHLRDLLFFRCRHLSSNLFTPFVEAAAANDRCARLEKIDLITAGEDPPWTYQTVLDLAQFPMMTSFTINARPALIQDLLTTVIWPHLTHLELDCIVEMGRDDDDDDDGSGDALVIPFLQKHCQLKCVSLLAMSITNATLDAMATYLPDITGLDLRGNACLTVRGVRRLVRQSRHVAWVDLLGCNISSSEFPEAYYELDLDDPSIDSELYLDPDGVDEIQRIGPQGIYDDDDDDDNNDDDDDDEIWLRLWQRSFINLRLYGSGVA</sequence>
<evidence type="ECO:0008006" key="3">
    <source>
        <dbReference type="Google" id="ProtNLM"/>
    </source>
</evidence>
<evidence type="ECO:0000313" key="1">
    <source>
        <dbReference type="EMBL" id="ORZ05247.1"/>
    </source>
</evidence>
<dbReference type="AlphaFoldDB" id="A0A1X2HYG6"/>
<organism evidence="1 2">
    <name type="scientific">Absidia repens</name>
    <dbReference type="NCBI Taxonomy" id="90262"/>
    <lineage>
        <taxon>Eukaryota</taxon>
        <taxon>Fungi</taxon>
        <taxon>Fungi incertae sedis</taxon>
        <taxon>Mucoromycota</taxon>
        <taxon>Mucoromycotina</taxon>
        <taxon>Mucoromycetes</taxon>
        <taxon>Mucorales</taxon>
        <taxon>Cunninghamellaceae</taxon>
        <taxon>Absidia</taxon>
    </lineage>
</organism>
<keyword evidence="2" id="KW-1185">Reference proteome</keyword>
<reference evidence="1 2" key="1">
    <citation type="submission" date="2016-07" db="EMBL/GenBank/DDBJ databases">
        <title>Pervasive Adenine N6-methylation of Active Genes in Fungi.</title>
        <authorList>
            <consortium name="DOE Joint Genome Institute"/>
            <person name="Mondo S.J."/>
            <person name="Dannebaum R.O."/>
            <person name="Kuo R.C."/>
            <person name="Labutti K."/>
            <person name="Haridas S."/>
            <person name="Kuo A."/>
            <person name="Salamov A."/>
            <person name="Ahrendt S.R."/>
            <person name="Lipzen A."/>
            <person name="Sullivan W."/>
            <person name="Andreopoulos W.B."/>
            <person name="Clum A."/>
            <person name="Lindquist E."/>
            <person name="Daum C."/>
            <person name="Ramamoorthy G.K."/>
            <person name="Gryganskyi A."/>
            <person name="Culley D."/>
            <person name="Magnuson J.K."/>
            <person name="James T.Y."/>
            <person name="O'Malley M.A."/>
            <person name="Stajich J.E."/>
            <person name="Spatafora J.W."/>
            <person name="Visel A."/>
            <person name="Grigoriev I.V."/>
        </authorList>
    </citation>
    <scope>NUCLEOTIDE SEQUENCE [LARGE SCALE GENOMIC DNA]</scope>
    <source>
        <strain evidence="1 2">NRRL 1336</strain>
    </source>
</reference>
<name>A0A1X2HYG6_9FUNG</name>
<gene>
    <name evidence="1" type="ORF">BCR42DRAFT_443852</name>
</gene>
<dbReference type="GO" id="GO:0031146">
    <property type="term" value="P:SCF-dependent proteasomal ubiquitin-dependent protein catabolic process"/>
    <property type="evidence" value="ECO:0007669"/>
    <property type="project" value="TreeGrafter"/>
</dbReference>
<dbReference type="PANTHER" id="PTHR13318">
    <property type="entry name" value="PARTNER OF PAIRED, ISOFORM B-RELATED"/>
    <property type="match status" value="1"/>
</dbReference>
<dbReference type="Gene3D" id="3.80.10.10">
    <property type="entry name" value="Ribonuclease Inhibitor"/>
    <property type="match status" value="1"/>
</dbReference>
<comment type="caution">
    <text evidence="1">The sequence shown here is derived from an EMBL/GenBank/DDBJ whole genome shotgun (WGS) entry which is preliminary data.</text>
</comment>
<dbReference type="STRING" id="90262.A0A1X2HYG6"/>
<dbReference type="InterPro" id="IPR032675">
    <property type="entry name" value="LRR_dom_sf"/>
</dbReference>
<dbReference type="EMBL" id="MCGE01000045">
    <property type="protein sequence ID" value="ORZ05247.1"/>
    <property type="molecule type" value="Genomic_DNA"/>
</dbReference>
<protein>
    <recommendedName>
        <fullName evidence="3">F-box domain-containing protein</fullName>
    </recommendedName>
</protein>
<dbReference type="GO" id="GO:0019005">
    <property type="term" value="C:SCF ubiquitin ligase complex"/>
    <property type="evidence" value="ECO:0007669"/>
    <property type="project" value="TreeGrafter"/>
</dbReference>
<dbReference type="Proteomes" id="UP000193560">
    <property type="component" value="Unassembled WGS sequence"/>
</dbReference>
<proteinExistence type="predicted"/>
<dbReference type="OrthoDB" id="550575at2759"/>
<dbReference type="SUPFAM" id="SSF52047">
    <property type="entry name" value="RNI-like"/>
    <property type="match status" value="1"/>
</dbReference>
<accession>A0A1X2HYG6</accession>